<dbReference type="AlphaFoldDB" id="A0A223CYN9"/>
<dbReference type="EMBL" id="CP022657">
    <property type="protein sequence ID" value="ASS74284.1"/>
    <property type="molecule type" value="Genomic_DNA"/>
</dbReference>
<dbReference type="InterPro" id="IPR027056">
    <property type="entry name" value="Gluconate_2DH_su3"/>
</dbReference>
<proteinExistence type="predicted"/>
<evidence type="ECO:0008006" key="3">
    <source>
        <dbReference type="Google" id="ProtNLM"/>
    </source>
</evidence>
<name>A0A223CYN9_9BACL</name>
<dbReference type="Proteomes" id="UP000214688">
    <property type="component" value="Chromosome"/>
</dbReference>
<reference evidence="1 2" key="1">
    <citation type="journal article" date="2015" name="Int. J. Syst. Evol. Microbiol.">
        <title>Tumebacillus algifaecis sp. nov., isolated from decomposing algal scum.</title>
        <authorList>
            <person name="Wu Y.F."/>
            <person name="Zhang B."/>
            <person name="Xing P."/>
            <person name="Wu Q.L."/>
            <person name="Liu S.J."/>
        </authorList>
    </citation>
    <scope>NUCLEOTIDE SEQUENCE [LARGE SCALE GENOMIC DNA]</scope>
    <source>
        <strain evidence="1 2">THMBR28</strain>
    </source>
</reference>
<gene>
    <name evidence="1" type="ORF">CIG75_04310</name>
</gene>
<keyword evidence="2" id="KW-1185">Reference proteome</keyword>
<evidence type="ECO:0000313" key="2">
    <source>
        <dbReference type="Proteomes" id="UP000214688"/>
    </source>
</evidence>
<dbReference type="Pfam" id="PF13618">
    <property type="entry name" value="Gluconate_2-dh3"/>
    <property type="match status" value="1"/>
</dbReference>
<protein>
    <recommendedName>
        <fullName evidence="3">Gluconate 2-dehydrogenase</fullName>
    </recommendedName>
</protein>
<dbReference type="OrthoDB" id="63962at2"/>
<dbReference type="KEGG" id="tab:CIG75_04310"/>
<sequence length="199" mass="22496">MERRTHYPRYQVMQEQEQWDDHTREIVQKRFEVVGTLHNLTGAEAEQIRAIANLLVDDGRKELLDFIVKHLDTKLSSDVGESQRQAGVPPFQELVKKGLAALDKLAQAEHGDLFATLRPEQQIALLVGLENETLALPAQEGQPIPAKAFFQNMLSETVSAYYSHPTIWSEIGYGGPAYPRGYVRSERGLTDPWEARQDA</sequence>
<accession>A0A223CYN9</accession>
<organism evidence="1 2">
    <name type="scientific">Tumebacillus algifaecis</name>
    <dbReference type="NCBI Taxonomy" id="1214604"/>
    <lineage>
        <taxon>Bacteria</taxon>
        <taxon>Bacillati</taxon>
        <taxon>Bacillota</taxon>
        <taxon>Bacilli</taxon>
        <taxon>Bacillales</taxon>
        <taxon>Alicyclobacillaceae</taxon>
        <taxon>Tumebacillus</taxon>
    </lineage>
</organism>
<dbReference type="RefSeq" id="WP_094235538.1">
    <property type="nucleotide sequence ID" value="NZ_CP022657.1"/>
</dbReference>
<evidence type="ECO:0000313" key="1">
    <source>
        <dbReference type="EMBL" id="ASS74284.1"/>
    </source>
</evidence>